<dbReference type="PROSITE" id="PS00658">
    <property type="entry name" value="FORK_HEAD_2"/>
    <property type="match status" value="1"/>
</dbReference>
<reference evidence="9" key="1">
    <citation type="journal article" date="2019" name="bioRxiv">
        <title>The Genome of the Zebra Mussel, Dreissena polymorpha: A Resource for Invasive Species Research.</title>
        <authorList>
            <person name="McCartney M.A."/>
            <person name="Auch B."/>
            <person name="Kono T."/>
            <person name="Mallez S."/>
            <person name="Zhang Y."/>
            <person name="Obille A."/>
            <person name="Becker A."/>
            <person name="Abrahante J.E."/>
            <person name="Garbe J."/>
            <person name="Badalamenti J.P."/>
            <person name="Herman A."/>
            <person name="Mangelson H."/>
            <person name="Liachko I."/>
            <person name="Sullivan S."/>
            <person name="Sone E.D."/>
            <person name="Koren S."/>
            <person name="Silverstein K.A.T."/>
            <person name="Beckman K.B."/>
            <person name="Gohl D.M."/>
        </authorList>
    </citation>
    <scope>NUCLEOTIDE SEQUENCE</scope>
    <source>
        <strain evidence="9">Duluth1</strain>
        <tissue evidence="9">Whole animal</tissue>
    </source>
</reference>
<dbReference type="InterPro" id="IPR036388">
    <property type="entry name" value="WH-like_DNA-bd_sf"/>
</dbReference>
<dbReference type="GO" id="GO:0003700">
    <property type="term" value="F:DNA-binding transcription factor activity"/>
    <property type="evidence" value="ECO:0007669"/>
    <property type="project" value="InterPro"/>
</dbReference>
<keyword evidence="3 6" id="KW-0238">DNA-binding</keyword>
<evidence type="ECO:0000256" key="4">
    <source>
        <dbReference type="ARBA" id="ARBA00023163"/>
    </source>
</evidence>
<evidence type="ECO:0000259" key="8">
    <source>
        <dbReference type="PROSITE" id="PS50039"/>
    </source>
</evidence>
<gene>
    <name evidence="9" type="ORF">DPMN_187687</name>
</gene>
<evidence type="ECO:0000256" key="3">
    <source>
        <dbReference type="ARBA" id="ARBA00023125"/>
    </source>
</evidence>
<dbReference type="InterPro" id="IPR047119">
    <property type="entry name" value="FOXN2/3-like"/>
</dbReference>
<evidence type="ECO:0000313" key="10">
    <source>
        <dbReference type="Proteomes" id="UP000828390"/>
    </source>
</evidence>
<dbReference type="EMBL" id="JAIWYP010000010">
    <property type="protein sequence ID" value="KAH3753057.1"/>
    <property type="molecule type" value="Genomic_DNA"/>
</dbReference>
<dbReference type="PROSITE" id="PS50039">
    <property type="entry name" value="FORK_HEAD_3"/>
    <property type="match status" value="1"/>
</dbReference>
<protein>
    <recommendedName>
        <fullName evidence="8">Fork-head domain-containing protein</fullName>
    </recommendedName>
</protein>
<evidence type="ECO:0000256" key="1">
    <source>
        <dbReference type="ARBA" id="ARBA00004123"/>
    </source>
</evidence>
<dbReference type="SUPFAM" id="SSF46785">
    <property type="entry name" value="Winged helix' DNA-binding domain"/>
    <property type="match status" value="1"/>
</dbReference>
<feature type="region of interest" description="Disordered" evidence="7">
    <location>
        <begin position="480"/>
        <end position="499"/>
    </location>
</feature>
<dbReference type="PANTHER" id="PTHR13962:SF17">
    <property type="entry name" value="FORKHEAD BOX PROTEIN N4"/>
    <property type="match status" value="1"/>
</dbReference>
<evidence type="ECO:0000313" key="9">
    <source>
        <dbReference type="EMBL" id="KAH3753057.1"/>
    </source>
</evidence>
<dbReference type="GO" id="GO:0000987">
    <property type="term" value="F:cis-regulatory region sequence-specific DNA binding"/>
    <property type="evidence" value="ECO:0007669"/>
    <property type="project" value="TreeGrafter"/>
</dbReference>
<dbReference type="AlphaFoldDB" id="A0A9D4IAN7"/>
<evidence type="ECO:0000256" key="6">
    <source>
        <dbReference type="PROSITE-ProRule" id="PRU00089"/>
    </source>
</evidence>
<sequence length="605" mass="67014">MKRKFAAGDGASMENPAKIILTGNTGDMFQNSYGSPLIGKPMSASTPTGETGSRRQVHVASLSSGIGALRMHYSPSTSAMDAAEVELRRVIDNFVNVYEQLDRSDSAAAKPNYSYTELAFLAMLRSPNFCLPITEIYRYIQARFQFYKHSTRKHWKNAVRHSLAKTLCFTKITVGRGASNSEKLARSTYLWCIIPSSISCFARGDYRPSTNADGDPGTNTLRWGYYNANAEKFWLEVGDYVANKMAAFKNLVRESQTPGLVFEAQVCRLSVNDVQSHRQPLHTRNLNLRSSQTFSEHHNHQFGTGLGVCTPSQVESNTMASTGSSMNMRSTENANQYYQIDANRQRHGPTGVTRIRGYDNGCENHMTSSCDFEDPWMPHFTLQSPELSFNGVDPQRCTPPYTPGEHHYDSGFETCDSSPNDSSCRMLADCSRQHNNILNSPSLLYDNFDSSILSNDCIGDLNRLSPFSLSDFSETGHSFNPVNASSQSQASDDSYGQRSLSSPYMAFQSHPCAMTSDARYTYRIGAEFSLPSPPPYPNGQISTRLQPGLVENGEPIENTKPYSQPSWQQTRRFTGTHGAPILVINADGTVTSSSVPLWNACAFSS</sequence>
<proteinExistence type="predicted"/>
<accession>A0A9D4IAN7</accession>
<dbReference type="PRINTS" id="PR00053">
    <property type="entry name" value="FORKHEAD"/>
</dbReference>
<keyword evidence="10" id="KW-1185">Reference proteome</keyword>
<dbReference type="Proteomes" id="UP000828390">
    <property type="component" value="Unassembled WGS sequence"/>
</dbReference>
<dbReference type="PANTHER" id="PTHR13962">
    <property type="entry name" value="FORKHEAD BOX PROTEIN N3-LIKE PROTEIN-RELATED"/>
    <property type="match status" value="1"/>
</dbReference>
<feature type="domain" description="Fork-head" evidence="8">
    <location>
        <begin position="110"/>
        <end position="211"/>
    </location>
</feature>
<comment type="subcellular location">
    <subcellularLocation>
        <location evidence="1 6">Nucleus</location>
    </subcellularLocation>
</comment>
<dbReference type="InterPro" id="IPR001766">
    <property type="entry name" value="Fork_head_dom"/>
</dbReference>
<dbReference type="GO" id="GO:0005634">
    <property type="term" value="C:nucleus"/>
    <property type="evidence" value="ECO:0007669"/>
    <property type="project" value="UniProtKB-SubCell"/>
</dbReference>
<keyword evidence="5 6" id="KW-0539">Nucleus</keyword>
<name>A0A9D4IAN7_DREPO</name>
<dbReference type="InterPro" id="IPR036390">
    <property type="entry name" value="WH_DNA-bd_sf"/>
</dbReference>
<dbReference type="OrthoDB" id="5954824at2759"/>
<dbReference type="Pfam" id="PF00250">
    <property type="entry name" value="Forkhead"/>
    <property type="match status" value="1"/>
</dbReference>
<organism evidence="9 10">
    <name type="scientific">Dreissena polymorpha</name>
    <name type="common">Zebra mussel</name>
    <name type="synonym">Mytilus polymorpha</name>
    <dbReference type="NCBI Taxonomy" id="45954"/>
    <lineage>
        <taxon>Eukaryota</taxon>
        <taxon>Metazoa</taxon>
        <taxon>Spiralia</taxon>
        <taxon>Lophotrochozoa</taxon>
        <taxon>Mollusca</taxon>
        <taxon>Bivalvia</taxon>
        <taxon>Autobranchia</taxon>
        <taxon>Heteroconchia</taxon>
        <taxon>Euheterodonta</taxon>
        <taxon>Imparidentia</taxon>
        <taxon>Neoheterodontei</taxon>
        <taxon>Myida</taxon>
        <taxon>Dreissenoidea</taxon>
        <taxon>Dreissenidae</taxon>
        <taxon>Dreissena</taxon>
    </lineage>
</organism>
<dbReference type="InterPro" id="IPR030456">
    <property type="entry name" value="TF_fork_head_CS_2"/>
</dbReference>
<evidence type="ECO:0000256" key="7">
    <source>
        <dbReference type="SAM" id="MobiDB-lite"/>
    </source>
</evidence>
<evidence type="ECO:0000256" key="2">
    <source>
        <dbReference type="ARBA" id="ARBA00023015"/>
    </source>
</evidence>
<feature type="DNA-binding region" description="Fork-head" evidence="6">
    <location>
        <begin position="110"/>
        <end position="211"/>
    </location>
</feature>
<feature type="compositionally biased region" description="Low complexity" evidence="7">
    <location>
        <begin position="484"/>
        <end position="494"/>
    </location>
</feature>
<evidence type="ECO:0000256" key="5">
    <source>
        <dbReference type="ARBA" id="ARBA00023242"/>
    </source>
</evidence>
<comment type="caution">
    <text evidence="9">The sequence shown here is derived from an EMBL/GenBank/DDBJ whole genome shotgun (WGS) entry which is preliminary data.</text>
</comment>
<reference evidence="9" key="2">
    <citation type="submission" date="2020-11" db="EMBL/GenBank/DDBJ databases">
        <authorList>
            <person name="McCartney M.A."/>
            <person name="Auch B."/>
            <person name="Kono T."/>
            <person name="Mallez S."/>
            <person name="Becker A."/>
            <person name="Gohl D.M."/>
            <person name="Silverstein K.A.T."/>
            <person name="Koren S."/>
            <person name="Bechman K.B."/>
            <person name="Herman A."/>
            <person name="Abrahante J.E."/>
            <person name="Garbe J."/>
        </authorList>
    </citation>
    <scope>NUCLEOTIDE SEQUENCE</scope>
    <source>
        <strain evidence="9">Duluth1</strain>
        <tissue evidence="9">Whole animal</tissue>
    </source>
</reference>
<dbReference type="Gene3D" id="1.10.10.10">
    <property type="entry name" value="Winged helix-like DNA-binding domain superfamily/Winged helix DNA-binding domain"/>
    <property type="match status" value="1"/>
</dbReference>
<keyword evidence="2" id="KW-0805">Transcription regulation</keyword>
<dbReference type="SMART" id="SM00339">
    <property type="entry name" value="FH"/>
    <property type="match status" value="1"/>
</dbReference>
<keyword evidence="4" id="KW-0804">Transcription</keyword>